<evidence type="ECO:0000256" key="11">
    <source>
        <dbReference type="PROSITE-ProRule" id="PRU00560"/>
    </source>
</evidence>
<feature type="domain" description="UvrD-like helicase ATP-binding" evidence="12">
    <location>
        <begin position="105"/>
        <end position="424"/>
    </location>
</feature>
<evidence type="ECO:0000256" key="2">
    <source>
        <dbReference type="ARBA" id="ARBA00022741"/>
    </source>
</evidence>
<dbReference type="Gene3D" id="3.40.50.300">
    <property type="entry name" value="P-loop containing nucleotide triphosphate hydrolases"/>
    <property type="match status" value="2"/>
</dbReference>
<reference evidence="13" key="1">
    <citation type="submission" date="2021-10" db="EMBL/GenBank/DDBJ databases">
        <title>Anaerobic single-cell dispensing facilitates the cultivation of human gut bacteria.</title>
        <authorList>
            <person name="Afrizal A."/>
        </authorList>
    </citation>
    <scope>NUCLEOTIDE SEQUENCE</scope>
    <source>
        <strain evidence="13">CLA-AA-H274</strain>
    </source>
</reference>
<dbReference type="EMBL" id="JAJEPU010000052">
    <property type="protein sequence ID" value="MCC2165787.1"/>
    <property type="molecule type" value="Genomic_DNA"/>
</dbReference>
<comment type="caution">
    <text evidence="13">The sequence shown here is derived from an EMBL/GenBank/DDBJ whole genome shotgun (WGS) entry which is preliminary data.</text>
</comment>
<dbReference type="InterPro" id="IPR014017">
    <property type="entry name" value="DNA_helicase_UvrD-like_C"/>
</dbReference>
<protein>
    <recommendedName>
        <fullName evidence="9">DNA 3'-5' helicase</fullName>
        <ecNumber evidence="9">5.6.2.4</ecNumber>
    </recommendedName>
</protein>
<dbReference type="InterPro" id="IPR013986">
    <property type="entry name" value="DExx_box_DNA_helicase_dom_sf"/>
</dbReference>
<dbReference type="SUPFAM" id="SSF52540">
    <property type="entry name" value="P-loop containing nucleoside triphosphate hydrolases"/>
    <property type="match status" value="1"/>
</dbReference>
<dbReference type="EC" id="5.6.2.4" evidence="9"/>
<dbReference type="PANTHER" id="PTHR11070:SF2">
    <property type="entry name" value="ATP-DEPENDENT DNA HELICASE SRS2"/>
    <property type="match status" value="1"/>
</dbReference>
<dbReference type="GO" id="GO:0016787">
    <property type="term" value="F:hydrolase activity"/>
    <property type="evidence" value="ECO:0007669"/>
    <property type="project" value="UniProtKB-UniRule"/>
</dbReference>
<evidence type="ECO:0000256" key="10">
    <source>
        <dbReference type="ARBA" id="ARBA00048988"/>
    </source>
</evidence>
<keyword evidence="2 11" id="KW-0547">Nucleotide-binding</keyword>
<comment type="catalytic activity">
    <reaction evidence="8">
        <text>Couples ATP hydrolysis with the unwinding of duplex DNA by translocating in the 3'-5' direction.</text>
        <dbReference type="EC" id="5.6.2.4"/>
    </reaction>
</comment>
<comment type="catalytic activity">
    <reaction evidence="10">
        <text>ATP + H2O = ADP + phosphate + H(+)</text>
        <dbReference type="Rhea" id="RHEA:13065"/>
        <dbReference type="ChEBI" id="CHEBI:15377"/>
        <dbReference type="ChEBI" id="CHEBI:15378"/>
        <dbReference type="ChEBI" id="CHEBI:30616"/>
        <dbReference type="ChEBI" id="CHEBI:43474"/>
        <dbReference type="ChEBI" id="CHEBI:456216"/>
        <dbReference type="EC" id="5.6.2.4"/>
    </reaction>
</comment>
<dbReference type="Pfam" id="PF00580">
    <property type="entry name" value="UvrD-helicase"/>
    <property type="match status" value="1"/>
</dbReference>
<accession>A0AAE3ATJ3</accession>
<dbReference type="GO" id="GO:0005524">
    <property type="term" value="F:ATP binding"/>
    <property type="evidence" value="ECO:0007669"/>
    <property type="project" value="UniProtKB-UniRule"/>
</dbReference>
<dbReference type="PROSITE" id="PS51198">
    <property type="entry name" value="UVRD_HELICASE_ATP_BIND"/>
    <property type="match status" value="1"/>
</dbReference>
<dbReference type="RefSeq" id="WP_308452000.1">
    <property type="nucleotide sequence ID" value="NZ_JAJEPU010000052.1"/>
</dbReference>
<keyword evidence="7" id="KW-0413">Isomerase</keyword>
<dbReference type="InterPro" id="IPR014016">
    <property type="entry name" value="UvrD-like_ATP-bd"/>
</dbReference>
<dbReference type="Gene3D" id="1.10.10.160">
    <property type="match status" value="1"/>
</dbReference>
<dbReference type="GO" id="GO:0043138">
    <property type="term" value="F:3'-5' DNA helicase activity"/>
    <property type="evidence" value="ECO:0007669"/>
    <property type="project" value="UniProtKB-EC"/>
</dbReference>
<dbReference type="AlphaFoldDB" id="A0AAE3ATJ3"/>
<evidence type="ECO:0000256" key="6">
    <source>
        <dbReference type="ARBA" id="ARBA00023125"/>
    </source>
</evidence>
<dbReference type="GO" id="GO:0000725">
    <property type="term" value="P:recombinational repair"/>
    <property type="evidence" value="ECO:0007669"/>
    <property type="project" value="TreeGrafter"/>
</dbReference>
<evidence type="ECO:0000256" key="8">
    <source>
        <dbReference type="ARBA" id="ARBA00034617"/>
    </source>
</evidence>
<evidence type="ECO:0000256" key="4">
    <source>
        <dbReference type="ARBA" id="ARBA00022806"/>
    </source>
</evidence>
<keyword evidence="6" id="KW-0238">DNA-binding</keyword>
<dbReference type="InterPro" id="IPR027417">
    <property type="entry name" value="P-loop_NTPase"/>
</dbReference>
<evidence type="ECO:0000313" key="13">
    <source>
        <dbReference type="EMBL" id="MCC2165787.1"/>
    </source>
</evidence>
<evidence type="ECO:0000313" key="14">
    <source>
        <dbReference type="Proteomes" id="UP001198962"/>
    </source>
</evidence>
<dbReference type="GO" id="GO:0003677">
    <property type="term" value="F:DNA binding"/>
    <property type="evidence" value="ECO:0007669"/>
    <property type="project" value="UniProtKB-KW"/>
</dbReference>
<dbReference type="InterPro" id="IPR000212">
    <property type="entry name" value="DNA_helicase_UvrD/REP"/>
</dbReference>
<evidence type="ECO:0000256" key="3">
    <source>
        <dbReference type="ARBA" id="ARBA00022801"/>
    </source>
</evidence>
<dbReference type="Gene3D" id="1.10.486.10">
    <property type="entry name" value="PCRA, domain 4"/>
    <property type="match status" value="1"/>
</dbReference>
<dbReference type="Proteomes" id="UP001198962">
    <property type="component" value="Unassembled WGS sequence"/>
</dbReference>
<name>A0AAE3ATJ3_9FIRM</name>
<evidence type="ECO:0000259" key="12">
    <source>
        <dbReference type="PROSITE" id="PS51198"/>
    </source>
</evidence>
<evidence type="ECO:0000256" key="9">
    <source>
        <dbReference type="ARBA" id="ARBA00034808"/>
    </source>
</evidence>
<proteinExistence type="inferred from homology"/>
<dbReference type="PANTHER" id="PTHR11070">
    <property type="entry name" value="UVRD / RECB / PCRA DNA HELICASE FAMILY MEMBER"/>
    <property type="match status" value="1"/>
</dbReference>
<comment type="similarity">
    <text evidence="1">Belongs to the helicase family. UvrD subfamily.</text>
</comment>
<evidence type="ECO:0000256" key="7">
    <source>
        <dbReference type="ARBA" id="ARBA00023235"/>
    </source>
</evidence>
<evidence type="ECO:0000256" key="1">
    <source>
        <dbReference type="ARBA" id="ARBA00009922"/>
    </source>
</evidence>
<dbReference type="Pfam" id="PF13361">
    <property type="entry name" value="UvrD_C"/>
    <property type="match status" value="1"/>
</dbReference>
<evidence type="ECO:0000256" key="5">
    <source>
        <dbReference type="ARBA" id="ARBA00022840"/>
    </source>
</evidence>
<feature type="binding site" evidence="11">
    <location>
        <begin position="126"/>
        <end position="133"/>
    </location>
    <ligand>
        <name>ATP</name>
        <dbReference type="ChEBI" id="CHEBI:30616"/>
    </ligand>
</feature>
<organism evidence="13 14">
    <name type="scientific">Brotaphodocola catenula</name>
    <dbReference type="NCBI Taxonomy" id="2885361"/>
    <lineage>
        <taxon>Bacteria</taxon>
        <taxon>Bacillati</taxon>
        <taxon>Bacillota</taxon>
        <taxon>Clostridia</taxon>
        <taxon>Lachnospirales</taxon>
        <taxon>Lachnospiraceae</taxon>
        <taxon>Brotaphodocola</taxon>
    </lineage>
</organism>
<keyword evidence="14" id="KW-1185">Reference proteome</keyword>
<keyword evidence="4 11" id="KW-0347">Helicase</keyword>
<sequence length="832" mass="96355">MIPTKYSILYFKENFLQHCDQIGQFLSEGKKVFWFGAKWEVAQLKERYKPFADAFFLQAFDISELLERDSLDSAKNFAPAVIRDGEGIGLEYRPLLDWLEENVPAFNVAQYRVEHSGFGANIVVKASAGTGKTTVMVDRILYLMHMVPDLKMSEIYMITFTNEATNQMNDRLQEMLLKKYSLTKNKKYLTWLEQQSQMHISTIDSLAYDLFRRFGTGVGFGRDLGIQPLERERKNLIKDLLSDQLDDTKAIVSQIGMNYSDASKVIDAYWKELTSKGYTISEVLKKDWGDRKNEPVLTNFQDIIKAVLKEFEGKYSQLKLDENAISIHDLFFDFGHDLLAGKVDCKGLNMKYLFVDEFQDTDATQIRTFARLVQRIGAKLFVVGDIKQSIYSFKGATDEAFDILDEEMPGRLKYYSLRNNYRTCANLMKVMEEYFFAWSKLGLLQYDEAVRPFNKSVGSVEMDYIEGKNFIQTQTMNLISSALSDLELEIRSGAKKVTDKTKVAVLVRGNMKATEIAELCRKHGKTVVLNSDCPFFLSQAVRDFYALISSYIFVEQPIYTYNYLMTPYASYDGVISVSEMEQRMKNGAGNGMEVSEYLSEFLSQTKWHEYQREFRLRPVVAVIKEIVEKSKVIERFIAMDKVRMYGDAWTEAKKNRQALIDAKSYQKNLDKLMEMIQQRMDGDFTTLYDLYVYLTLMIATNREEMEPDIEMENDYDYTSVYIMTVHKSKGLEFDTVIMPAMNRSLVPSERTTILAGKDKAAWTYEPGKSNQMKSQWYEELHREMIEKGVAEETRMLYVAMTRAVNRLILLVNDWSTYESWSSLIRKVGLINE</sequence>
<keyword evidence="3 11" id="KW-0378">Hydrolase</keyword>
<keyword evidence="5 11" id="KW-0067">ATP-binding</keyword>
<gene>
    <name evidence="13" type="ORF">LKD32_13065</name>
</gene>